<gene>
    <name evidence="2" type="ORF">U0R22_006812</name>
</gene>
<dbReference type="RefSeq" id="WP_322419527.1">
    <property type="nucleotide sequence ID" value="NZ_CP139859.1"/>
</dbReference>
<organism evidence="2 3">
    <name type="scientific">Mesorhizobium huakuii</name>
    <dbReference type="NCBI Taxonomy" id="28104"/>
    <lineage>
        <taxon>Bacteria</taxon>
        <taxon>Pseudomonadati</taxon>
        <taxon>Pseudomonadota</taxon>
        <taxon>Alphaproteobacteria</taxon>
        <taxon>Hyphomicrobiales</taxon>
        <taxon>Phyllobacteriaceae</taxon>
        <taxon>Mesorhizobium</taxon>
    </lineage>
</organism>
<evidence type="ECO:0000313" key="3">
    <source>
        <dbReference type="Proteomes" id="UP001322481"/>
    </source>
</evidence>
<protein>
    <submittedName>
        <fullName evidence="2">Uncharacterized protein</fullName>
    </submittedName>
</protein>
<dbReference type="EMBL" id="CP139859">
    <property type="protein sequence ID" value="WQC02562.1"/>
    <property type="molecule type" value="Genomic_DNA"/>
</dbReference>
<evidence type="ECO:0000256" key="1">
    <source>
        <dbReference type="SAM" id="MobiDB-lite"/>
    </source>
</evidence>
<sequence length="70" mass="7714">MDTTTPSYLGQSEYGYQRGETDANGHSQEETGLYEASLFVVEHSITRRWLNKLISGSLAAASKPLATQLH</sequence>
<reference evidence="2 3" key="1">
    <citation type="submission" date="2023-11" db="EMBL/GenBank/DDBJ databases">
        <authorList>
            <person name="Panchal A.K."/>
            <person name="Meaney J.S."/>
            <person name="Karas B.J."/>
            <person name="diCenzo G.C."/>
        </authorList>
    </citation>
    <scope>NUCLEOTIDE SEQUENCE [LARGE SCALE GENOMIC DNA]</scope>
    <source>
        <strain evidence="2 3">NZP2235</strain>
        <plasmid evidence="2 3">pMhuNZP2235a</plasmid>
    </source>
</reference>
<feature type="region of interest" description="Disordered" evidence="1">
    <location>
        <begin position="1"/>
        <end position="28"/>
    </location>
</feature>
<feature type="compositionally biased region" description="Basic and acidic residues" evidence="1">
    <location>
        <begin position="19"/>
        <end position="28"/>
    </location>
</feature>
<proteinExistence type="predicted"/>
<keyword evidence="3" id="KW-1185">Reference proteome</keyword>
<name>A0ABZ0VYP9_9HYPH</name>
<accession>A0ABZ0VYP9</accession>
<evidence type="ECO:0000313" key="2">
    <source>
        <dbReference type="EMBL" id="WQC02562.1"/>
    </source>
</evidence>
<feature type="compositionally biased region" description="Polar residues" evidence="1">
    <location>
        <begin position="1"/>
        <end position="10"/>
    </location>
</feature>
<geneLocation type="plasmid" evidence="2 3">
    <name>pMhuNZP2235a</name>
</geneLocation>
<dbReference type="Proteomes" id="UP001322481">
    <property type="component" value="Plasmid pMhuNZP2235a"/>
</dbReference>
<keyword evidence="2" id="KW-0614">Plasmid</keyword>